<feature type="domain" description="CCHC-type" evidence="2">
    <location>
        <begin position="208"/>
        <end position="222"/>
    </location>
</feature>
<dbReference type="Pfam" id="PF14392">
    <property type="entry name" value="zf-CCHC_4"/>
    <property type="match status" value="1"/>
</dbReference>
<dbReference type="GO" id="GO:0003676">
    <property type="term" value="F:nucleic acid binding"/>
    <property type="evidence" value="ECO:0007669"/>
    <property type="project" value="InterPro"/>
</dbReference>
<dbReference type="Gramene" id="evm.model.01.1253">
    <property type="protein sequence ID" value="cds.evm.model.01.1253"/>
    <property type="gene ID" value="evm.TU.01.1253"/>
</dbReference>
<dbReference type="InterPro" id="IPR025836">
    <property type="entry name" value="Zn_knuckle_CX2CX4HX4C"/>
</dbReference>
<reference evidence="3" key="1">
    <citation type="submission" date="2018-11" db="EMBL/GenBank/DDBJ databases">
        <authorList>
            <person name="Grassa J C."/>
        </authorList>
    </citation>
    <scope>NUCLEOTIDE SEQUENCE [LARGE SCALE GENOMIC DNA]</scope>
</reference>
<protein>
    <recommendedName>
        <fullName evidence="2">CCHC-type domain-containing protein</fullName>
    </recommendedName>
</protein>
<dbReference type="PROSITE" id="PS50158">
    <property type="entry name" value="ZF_CCHC"/>
    <property type="match status" value="1"/>
</dbReference>
<sequence>MNPYTDKMKSKMSLTENESAVLSITDDGSEVEESQEFILVARILTNKKVWLSTFQRQMAEHWEGRFKVNIKEHHSDLFLLYFGCEGDLLRALDKEPWHFQNHHIVLLQPTMLLNVSPEIMTFSPFWVQAYRLPFMSKTKSLARSLAAILGEFVTVHEDSLNEGWGPFLRFRVRLDVTKPLLRGRMISLPKVKDEFWVEFRYERLPNYCMECGIIGHLYQKCPVFLEKLDSGVEPELAYGPAMQGARLPTSSYDRYRTDFSKANAWPLITRLARRSLIDTIPELKSPMQPHPSTLLVGESSNNEQVSGVTLSSASVRPLHQQQLGNVLSHNSRPTYSNPSALSSGLNSPQMAAPSLVFSPPILSNASFNKKTGDVDEVHGANLSTNSNVFSMPVQVTAINTGMTKGFYATYPPTVPLIQTLHSSMPLSINSGTFHSSSMVDATICSTTAAPTATAVTYAHSSQPDQENINPNRVFKRQFDSISMRNTLKRCRANNSAAAPSLSNEVDLDLSVSAVSFDSKDQSDSSAVIASQSRKSS</sequence>
<evidence type="ECO:0000313" key="4">
    <source>
        <dbReference type="Proteomes" id="UP000596661"/>
    </source>
</evidence>
<dbReference type="EnsemblPlants" id="evm.model.01.1253">
    <property type="protein sequence ID" value="cds.evm.model.01.1253"/>
    <property type="gene ID" value="evm.TU.01.1253"/>
</dbReference>
<dbReference type="Pfam" id="PF14111">
    <property type="entry name" value="DUF4283"/>
    <property type="match status" value="1"/>
</dbReference>
<reference evidence="3" key="2">
    <citation type="submission" date="2021-03" db="UniProtKB">
        <authorList>
            <consortium name="EnsemblPlants"/>
        </authorList>
    </citation>
    <scope>IDENTIFICATION</scope>
</reference>
<dbReference type="PANTHER" id="PTHR31286:SF167">
    <property type="entry name" value="OS09G0268800 PROTEIN"/>
    <property type="match status" value="1"/>
</dbReference>
<dbReference type="AlphaFoldDB" id="A0A803NG98"/>
<keyword evidence="1" id="KW-0862">Zinc</keyword>
<dbReference type="PANTHER" id="PTHR31286">
    <property type="entry name" value="GLYCINE-RICH CELL WALL STRUCTURAL PROTEIN 1.8-LIKE"/>
    <property type="match status" value="1"/>
</dbReference>
<evidence type="ECO:0000256" key="1">
    <source>
        <dbReference type="PROSITE-ProRule" id="PRU00047"/>
    </source>
</evidence>
<dbReference type="EMBL" id="UZAU01000024">
    <property type="status" value="NOT_ANNOTATED_CDS"/>
    <property type="molecule type" value="Genomic_DNA"/>
</dbReference>
<proteinExistence type="predicted"/>
<dbReference type="InterPro" id="IPR025558">
    <property type="entry name" value="DUF4283"/>
</dbReference>
<organism evidence="3 4">
    <name type="scientific">Cannabis sativa</name>
    <name type="common">Hemp</name>
    <name type="synonym">Marijuana</name>
    <dbReference type="NCBI Taxonomy" id="3483"/>
    <lineage>
        <taxon>Eukaryota</taxon>
        <taxon>Viridiplantae</taxon>
        <taxon>Streptophyta</taxon>
        <taxon>Embryophyta</taxon>
        <taxon>Tracheophyta</taxon>
        <taxon>Spermatophyta</taxon>
        <taxon>Magnoliopsida</taxon>
        <taxon>eudicotyledons</taxon>
        <taxon>Gunneridae</taxon>
        <taxon>Pentapetalae</taxon>
        <taxon>rosids</taxon>
        <taxon>fabids</taxon>
        <taxon>Rosales</taxon>
        <taxon>Cannabaceae</taxon>
        <taxon>Cannabis</taxon>
    </lineage>
</organism>
<dbReference type="InterPro" id="IPR001878">
    <property type="entry name" value="Znf_CCHC"/>
</dbReference>
<dbReference type="GO" id="GO:0008270">
    <property type="term" value="F:zinc ion binding"/>
    <property type="evidence" value="ECO:0007669"/>
    <property type="project" value="UniProtKB-KW"/>
</dbReference>
<accession>A0A803NG98</accession>
<evidence type="ECO:0000259" key="2">
    <source>
        <dbReference type="PROSITE" id="PS50158"/>
    </source>
</evidence>
<keyword evidence="1" id="KW-0863">Zinc-finger</keyword>
<keyword evidence="1" id="KW-0479">Metal-binding</keyword>
<dbReference type="Proteomes" id="UP000596661">
    <property type="component" value="Chromosome 1"/>
</dbReference>
<evidence type="ECO:0000313" key="3">
    <source>
        <dbReference type="EnsemblPlants" id="cds.evm.model.01.1253"/>
    </source>
</evidence>
<name>A0A803NG98_CANSA</name>
<dbReference type="InterPro" id="IPR040256">
    <property type="entry name" value="At4g02000-like"/>
</dbReference>
<keyword evidence="4" id="KW-1185">Reference proteome</keyword>